<organism evidence="3">
    <name type="scientific">marine metagenome</name>
    <dbReference type="NCBI Taxonomy" id="408172"/>
    <lineage>
        <taxon>unclassified sequences</taxon>
        <taxon>metagenomes</taxon>
        <taxon>ecological metagenomes</taxon>
    </lineage>
</organism>
<dbReference type="PROSITE" id="PS00600">
    <property type="entry name" value="AA_TRANSFER_CLASS_3"/>
    <property type="match status" value="1"/>
</dbReference>
<evidence type="ECO:0000256" key="2">
    <source>
        <dbReference type="ARBA" id="ARBA00022898"/>
    </source>
</evidence>
<dbReference type="EMBL" id="UINC01001557">
    <property type="protein sequence ID" value="SUZ83568.1"/>
    <property type="molecule type" value="Genomic_DNA"/>
</dbReference>
<dbReference type="InterPro" id="IPR049704">
    <property type="entry name" value="Aminotrans_3_PPA_site"/>
</dbReference>
<proteinExistence type="inferred from homology"/>
<dbReference type="AlphaFoldDB" id="A0A381QYE9"/>
<sequence length="425" mass="47031">MRRSHLAPSLSISYKEPLHIVRGAGQYLYDDQGREYLDGVNNIQHVGHCHPAVVKAAHEQYEKLNTNTRYLDETIVQYARELMSHLPEKLEICYFTNSGSESNDLALRLARHFTKSRETIVLDGAYHGTTGALIEISPYKFDGPGGSGAPDFVHTIPRPDPFRGKYRGPESATDYLCEVEKVLNRIQKEGQRPGAMVAEPLMGCGGQIVFPEGFLKGAFEQVRQAGGLCIADEVQIGFGRMGSHFWGFETAKVVPDIITVGKSMGNGHPLSAVITTREIADRFHNGMEYFNSFGGNPVSCAVGRAVLGVIREEKLQKRALEVGNHLSNLLMKLKEKHSLIGDVRGRGLFLGVELNRNPVTLEPAGTEADRVINEMKERGILLSTDGPGHNVIKIKPPLVFNEENAHFLAETLDYILTRITQKMKG</sequence>
<dbReference type="PANTHER" id="PTHR45688">
    <property type="match status" value="1"/>
</dbReference>
<comment type="similarity">
    <text evidence="1">Belongs to the class-III pyridoxal-phosphate-dependent aminotransferase family.</text>
</comment>
<dbReference type="InterPro" id="IPR015424">
    <property type="entry name" value="PyrdxlP-dep_Trfase"/>
</dbReference>
<dbReference type="SUPFAM" id="SSF53383">
    <property type="entry name" value="PLP-dependent transferases"/>
    <property type="match status" value="1"/>
</dbReference>
<reference evidence="3" key="1">
    <citation type="submission" date="2018-05" db="EMBL/GenBank/DDBJ databases">
        <authorList>
            <person name="Lanie J.A."/>
            <person name="Ng W.-L."/>
            <person name="Kazmierczak K.M."/>
            <person name="Andrzejewski T.M."/>
            <person name="Davidsen T.M."/>
            <person name="Wayne K.J."/>
            <person name="Tettelin H."/>
            <person name="Glass J.I."/>
            <person name="Rusch D."/>
            <person name="Podicherti R."/>
            <person name="Tsui H.-C.T."/>
            <person name="Winkler M.E."/>
        </authorList>
    </citation>
    <scope>NUCLEOTIDE SEQUENCE</scope>
</reference>
<dbReference type="Gene3D" id="3.40.640.10">
    <property type="entry name" value="Type I PLP-dependent aspartate aminotransferase-like (Major domain)"/>
    <property type="match status" value="1"/>
</dbReference>
<dbReference type="GO" id="GO:0030170">
    <property type="term" value="F:pyridoxal phosphate binding"/>
    <property type="evidence" value="ECO:0007669"/>
    <property type="project" value="InterPro"/>
</dbReference>
<dbReference type="InterPro" id="IPR015421">
    <property type="entry name" value="PyrdxlP-dep_Trfase_major"/>
</dbReference>
<dbReference type="GO" id="GO:0008483">
    <property type="term" value="F:transaminase activity"/>
    <property type="evidence" value="ECO:0007669"/>
    <property type="project" value="InterPro"/>
</dbReference>
<dbReference type="PIRSF" id="PIRSF000521">
    <property type="entry name" value="Transaminase_4ab_Lys_Orn"/>
    <property type="match status" value="1"/>
</dbReference>
<evidence type="ECO:0008006" key="4">
    <source>
        <dbReference type="Google" id="ProtNLM"/>
    </source>
</evidence>
<dbReference type="InterPro" id="IPR005814">
    <property type="entry name" value="Aminotrans_3"/>
</dbReference>
<dbReference type="InterPro" id="IPR015422">
    <property type="entry name" value="PyrdxlP-dep_Trfase_small"/>
</dbReference>
<keyword evidence="2" id="KW-0663">Pyridoxal phosphate</keyword>
<dbReference type="Pfam" id="PF00202">
    <property type="entry name" value="Aminotran_3"/>
    <property type="match status" value="1"/>
</dbReference>
<dbReference type="CDD" id="cd00610">
    <property type="entry name" value="OAT_like"/>
    <property type="match status" value="1"/>
</dbReference>
<dbReference type="GO" id="GO:0005739">
    <property type="term" value="C:mitochondrion"/>
    <property type="evidence" value="ECO:0007669"/>
    <property type="project" value="TreeGrafter"/>
</dbReference>
<gene>
    <name evidence="3" type="ORF">METZ01_LOCUS36422</name>
</gene>
<name>A0A381QYE9_9ZZZZ</name>
<accession>A0A381QYE9</accession>
<dbReference type="Gene3D" id="3.90.1150.10">
    <property type="entry name" value="Aspartate Aminotransferase, domain 1"/>
    <property type="match status" value="1"/>
</dbReference>
<protein>
    <recommendedName>
        <fullName evidence="4">Aspartate aminotransferase family protein</fullName>
    </recommendedName>
</protein>
<evidence type="ECO:0000256" key="1">
    <source>
        <dbReference type="ARBA" id="ARBA00008954"/>
    </source>
</evidence>
<evidence type="ECO:0000313" key="3">
    <source>
        <dbReference type="EMBL" id="SUZ83568.1"/>
    </source>
</evidence>
<dbReference type="PANTHER" id="PTHR45688:SF13">
    <property type="entry name" value="ALANINE--GLYOXYLATE AMINOTRANSFERASE 2-LIKE"/>
    <property type="match status" value="1"/>
</dbReference>